<proteinExistence type="inferred from homology"/>
<evidence type="ECO:0000256" key="1">
    <source>
        <dbReference type="ARBA" id="ARBA00005750"/>
    </source>
</evidence>
<dbReference type="AlphaFoldDB" id="A0A5C4RYU8"/>
<evidence type="ECO:0000256" key="4">
    <source>
        <dbReference type="ARBA" id="ARBA00051722"/>
    </source>
</evidence>
<gene>
    <name evidence="5" type="ORF">FGF66_12185</name>
</gene>
<accession>A0A5C4RYU8</accession>
<dbReference type="PANTHER" id="PTHR39181">
    <property type="entry name" value="TYROSINE-PROTEIN PHOSPHATASE YWQE"/>
    <property type="match status" value="1"/>
</dbReference>
<evidence type="ECO:0000313" key="5">
    <source>
        <dbReference type="EMBL" id="TNJ36162.1"/>
    </source>
</evidence>
<dbReference type="EC" id="3.1.3.48" evidence="2"/>
<dbReference type="EMBL" id="VDCH01000047">
    <property type="protein sequence ID" value="TNJ36162.1"/>
    <property type="molecule type" value="Genomic_DNA"/>
</dbReference>
<reference evidence="5 6" key="1">
    <citation type="submission" date="2019-05" db="EMBL/GenBank/DDBJ databases">
        <title>Draft Whole-Genome sequence of the green sulfur bacterium Chlorobaculum thiosulfatiphilum DSM 249.</title>
        <authorList>
            <person name="Meyer T.E."/>
            <person name="Kyndt J.A."/>
        </authorList>
    </citation>
    <scope>NUCLEOTIDE SEQUENCE [LARGE SCALE GENOMIC DNA]</scope>
    <source>
        <strain evidence="5 6">DSM 249</strain>
    </source>
</reference>
<dbReference type="Pfam" id="PF19567">
    <property type="entry name" value="CpsB_CapC"/>
    <property type="match status" value="1"/>
</dbReference>
<protein>
    <recommendedName>
        <fullName evidence="2">protein-tyrosine-phosphatase</fullName>
        <ecNumber evidence="2">3.1.3.48</ecNumber>
    </recommendedName>
</protein>
<dbReference type="InterPro" id="IPR016667">
    <property type="entry name" value="Caps_polysacc_synth_CpsB/CapC"/>
</dbReference>
<dbReference type="OrthoDB" id="9788539at2"/>
<dbReference type="SUPFAM" id="SSF89550">
    <property type="entry name" value="PHP domain-like"/>
    <property type="match status" value="1"/>
</dbReference>
<organism evidence="5 6">
    <name type="scientific">Chlorobaculum thiosulfatiphilum</name>
    <name type="common">Chlorobium limicola f.sp. thiosulfatophilum</name>
    <dbReference type="NCBI Taxonomy" id="115852"/>
    <lineage>
        <taxon>Bacteria</taxon>
        <taxon>Pseudomonadati</taxon>
        <taxon>Chlorobiota</taxon>
        <taxon>Chlorobiia</taxon>
        <taxon>Chlorobiales</taxon>
        <taxon>Chlorobiaceae</taxon>
        <taxon>Chlorobaculum</taxon>
    </lineage>
</organism>
<dbReference type="PIRSF" id="PIRSF016557">
    <property type="entry name" value="Caps_synth_CpsB"/>
    <property type="match status" value="1"/>
</dbReference>
<dbReference type="GO" id="GO:0004725">
    <property type="term" value="F:protein tyrosine phosphatase activity"/>
    <property type="evidence" value="ECO:0007669"/>
    <property type="project" value="UniProtKB-EC"/>
</dbReference>
<evidence type="ECO:0000313" key="6">
    <source>
        <dbReference type="Proteomes" id="UP000308271"/>
    </source>
</evidence>
<sequence>MTDYHCHLLPCIDDGPSSVNESIEMARLLCQAGYHMVYCTPHLIKGLYEADNDTIKNAVNDLQKEIDREGINLKLLCGREYFLDNNLKDYMNDLMPLENTSYLLIEIPPHTYPGMVQDSLSAILRQNLTPVIAHPERCELFHERQIADPPRKKSRLKHLFNRFSSDVQTAVNAEDGDNKLLKWLVEKRCGFQSNLPSFNGAYGEQIQTAAQYLKSLGIYTHSGTDAHSAESLKKLFGLNPD</sequence>
<dbReference type="InterPro" id="IPR016195">
    <property type="entry name" value="Pol/histidinol_Pase-like"/>
</dbReference>
<evidence type="ECO:0000256" key="2">
    <source>
        <dbReference type="ARBA" id="ARBA00013064"/>
    </source>
</evidence>
<keyword evidence="6" id="KW-1185">Reference proteome</keyword>
<dbReference type="Gene3D" id="3.20.20.140">
    <property type="entry name" value="Metal-dependent hydrolases"/>
    <property type="match status" value="1"/>
</dbReference>
<evidence type="ECO:0000256" key="3">
    <source>
        <dbReference type="ARBA" id="ARBA00022801"/>
    </source>
</evidence>
<comment type="catalytic activity">
    <reaction evidence="4">
        <text>O-phospho-L-tyrosyl-[protein] + H2O = L-tyrosyl-[protein] + phosphate</text>
        <dbReference type="Rhea" id="RHEA:10684"/>
        <dbReference type="Rhea" id="RHEA-COMP:10136"/>
        <dbReference type="Rhea" id="RHEA-COMP:20101"/>
        <dbReference type="ChEBI" id="CHEBI:15377"/>
        <dbReference type="ChEBI" id="CHEBI:43474"/>
        <dbReference type="ChEBI" id="CHEBI:46858"/>
        <dbReference type="ChEBI" id="CHEBI:61978"/>
        <dbReference type="EC" id="3.1.3.48"/>
    </reaction>
</comment>
<keyword evidence="3" id="KW-0378">Hydrolase</keyword>
<dbReference type="RefSeq" id="WP_139457900.1">
    <property type="nucleotide sequence ID" value="NZ_VDCH01000047.1"/>
</dbReference>
<dbReference type="PANTHER" id="PTHR39181:SF1">
    <property type="entry name" value="TYROSINE-PROTEIN PHOSPHATASE YWQE"/>
    <property type="match status" value="1"/>
</dbReference>
<dbReference type="Proteomes" id="UP000308271">
    <property type="component" value="Unassembled WGS sequence"/>
</dbReference>
<comment type="similarity">
    <text evidence="1">Belongs to the metallo-dependent hydrolases superfamily. CpsB/CapC family.</text>
</comment>
<name>A0A5C4RYU8_CHLTI</name>
<dbReference type="GO" id="GO:0030145">
    <property type="term" value="F:manganese ion binding"/>
    <property type="evidence" value="ECO:0007669"/>
    <property type="project" value="InterPro"/>
</dbReference>
<comment type="caution">
    <text evidence="5">The sequence shown here is derived from an EMBL/GenBank/DDBJ whole genome shotgun (WGS) entry which is preliminary data.</text>
</comment>